<protein>
    <submittedName>
        <fullName evidence="1">Uncharacterized protein</fullName>
    </submittedName>
</protein>
<evidence type="ECO:0000313" key="1">
    <source>
        <dbReference type="EMBL" id="JAD54336.1"/>
    </source>
</evidence>
<proteinExistence type="predicted"/>
<reference evidence="1" key="1">
    <citation type="submission" date="2014-09" db="EMBL/GenBank/DDBJ databases">
        <authorList>
            <person name="Magalhaes I.L.F."/>
            <person name="Oliveira U."/>
            <person name="Santos F.R."/>
            <person name="Vidigal T.H.D.A."/>
            <person name="Brescovit A.D."/>
            <person name="Santos A.J."/>
        </authorList>
    </citation>
    <scope>NUCLEOTIDE SEQUENCE</scope>
    <source>
        <tissue evidence="1">Shoot tissue taken approximately 20 cm above the soil surface</tissue>
    </source>
</reference>
<sequence length="123" mass="13461">MSLHPHSSGCKDSSSWTSCHVHWPSFRCCLSVMANGHDNLVSRSRFSAADQALFKKLLAEQTEMLCMEFQTGFTNINNSLATTNTMLANIQSLLADINHTVTGVMNRLSTLETAKGVTGVLIE</sequence>
<accession>A0A0A9AT75</accession>
<organism evidence="1">
    <name type="scientific">Arundo donax</name>
    <name type="common">Giant reed</name>
    <name type="synonym">Donax arundinaceus</name>
    <dbReference type="NCBI Taxonomy" id="35708"/>
    <lineage>
        <taxon>Eukaryota</taxon>
        <taxon>Viridiplantae</taxon>
        <taxon>Streptophyta</taxon>
        <taxon>Embryophyta</taxon>
        <taxon>Tracheophyta</taxon>
        <taxon>Spermatophyta</taxon>
        <taxon>Magnoliopsida</taxon>
        <taxon>Liliopsida</taxon>
        <taxon>Poales</taxon>
        <taxon>Poaceae</taxon>
        <taxon>PACMAD clade</taxon>
        <taxon>Arundinoideae</taxon>
        <taxon>Arundineae</taxon>
        <taxon>Arundo</taxon>
    </lineage>
</organism>
<dbReference type="EMBL" id="GBRH01243559">
    <property type="protein sequence ID" value="JAD54336.1"/>
    <property type="molecule type" value="Transcribed_RNA"/>
</dbReference>
<reference evidence="1" key="2">
    <citation type="journal article" date="2015" name="Data Brief">
        <title>Shoot transcriptome of the giant reed, Arundo donax.</title>
        <authorList>
            <person name="Barrero R.A."/>
            <person name="Guerrero F.D."/>
            <person name="Moolhuijzen P."/>
            <person name="Goolsby J.A."/>
            <person name="Tidwell J."/>
            <person name="Bellgard S.E."/>
            <person name="Bellgard M.I."/>
        </authorList>
    </citation>
    <scope>NUCLEOTIDE SEQUENCE</scope>
    <source>
        <tissue evidence="1">Shoot tissue taken approximately 20 cm above the soil surface</tissue>
    </source>
</reference>
<dbReference type="AlphaFoldDB" id="A0A0A9AT75"/>
<name>A0A0A9AT75_ARUDO</name>